<proteinExistence type="predicted"/>
<dbReference type="InterPro" id="IPR036775">
    <property type="entry name" value="DNA_pol_Y-fam_lit_finger_sf"/>
</dbReference>
<accession>A0A0F9BPY6</accession>
<dbReference type="GO" id="GO:0003684">
    <property type="term" value="F:damaged DNA binding"/>
    <property type="evidence" value="ECO:0007669"/>
    <property type="project" value="InterPro"/>
</dbReference>
<dbReference type="Gene3D" id="3.30.1490.100">
    <property type="entry name" value="DNA polymerase, Y-family, little finger domain"/>
    <property type="match status" value="1"/>
</dbReference>
<feature type="non-terminal residue" evidence="12">
    <location>
        <position position="1"/>
    </location>
</feature>
<evidence type="ECO:0000256" key="2">
    <source>
        <dbReference type="ARBA" id="ARBA00022679"/>
    </source>
</evidence>
<evidence type="ECO:0000256" key="1">
    <source>
        <dbReference type="ARBA" id="ARBA00012417"/>
    </source>
</evidence>
<organism evidence="12">
    <name type="scientific">marine sediment metagenome</name>
    <dbReference type="NCBI Taxonomy" id="412755"/>
    <lineage>
        <taxon>unclassified sequences</taxon>
        <taxon>metagenomes</taxon>
        <taxon>ecological metagenomes</taxon>
    </lineage>
</organism>
<dbReference type="InterPro" id="IPR050116">
    <property type="entry name" value="DNA_polymerase-Y"/>
</dbReference>
<gene>
    <name evidence="12" type="ORF">LCGC14_2420350</name>
</gene>
<evidence type="ECO:0000256" key="10">
    <source>
        <dbReference type="ARBA" id="ARBA00049244"/>
    </source>
</evidence>
<evidence type="ECO:0000259" key="11">
    <source>
        <dbReference type="Pfam" id="PF11799"/>
    </source>
</evidence>
<keyword evidence="5" id="KW-0479">Metal-binding</keyword>
<dbReference type="GO" id="GO:0042276">
    <property type="term" value="P:error-prone translesion synthesis"/>
    <property type="evidence" value="ECO:0007669"/>
    <property type="project" value="TreeGrafter"/>
</dbReference>
<keyword evidence="8" id="KW-0239">DNA-directed DNA polymerase</keyword>
<dbReference type="GO" id="GO:0003887">
    <property type="term" value="F:DNA-directed DNA polymerase activity"/>
    <property type="evidence" value="ECO:0007669"/>
    <property type="project" value="UniProtKB-KW"/>
</dbReference>
<keyword evidence="2" id="KW-0808">Transferase</keyword>
<dbReference type="SUPFAM" id="SSF100879">
    <property type="entry name" value="Lesion bypass DNA polymerase (Y-family), little finger domain"/>
    <property type="match status" value="1"/>
</dbReference>
<evidence type="ECO:0000256" key="7">
    <source>
        <dbReference type="ARBA" id="ARBA00022842"/>
    </source>
</evidence>
<dbReference type="GO" id="GO:0009432">
    <property type="term" value="P:SOS response"/>
    <property type="evidence" value="ECO:0007669"/>
    <property type="project" value="TreeGrafter"/>
</dbReference>
<dbReference type="InterPro" id="IPR017961">
    <property type="entry name" value="DNA_pol_Y-fam_little_finger"/>
</dbReference>
<keyword evidence="6" id="KW-0227">DNA damage</keyword>
<dbReference type="PANTHER" id="PTHR11076:SF33">
    <property type="entry name" value="DNA POLYMERASE KAPPA"/>
    <property type="match status" value="1"/>
</dbReference>
<dbReference type="GO" id="GO:0006281">
    <property type="term" value="P:DNA repair"/>
    <property type="evidence" value="ECO:0007669"/>
    <property type="project" value="UniProtKB-KW"/>
</dbReference>
<evidence type="ECO:0000313" key="12">
    <source>
        <dbReference type="EMBL" id="KKL23940.1"/>
    </source>
</evidence>
<dbReference type="AlphaFoldDB" id="A0A0F9BPY6"/>
<evidence type="ECO:0000256" key="9">
    <source>
        <dbReference type="ARBA" id="ARBA00023204"/>
    </source>
</evidence>
<keyword evidence="4" id="KW-0235">DNA replication</keyword>
<dbReference type="PANTHER" id="PTHR11076">
    <property type="entry name" value="DNA REPAIR POLYMERASE UMUC / TRANSFERASE FAMILY MEMBER"/>
    <property type="match status" value="1"/>
</dbReference>
<evidence type="ECO:0000256" key="5">
    <source>
        <dbReference type="ARBA" id="ARBA00022723"/>
    </source>
</evidence>
<dbReference type="EC" id="2.7.7.7" evidence="1"/>
<comment type="catalytic activity">
    <reaction evidence="10">
        <text>DNA(n) + a 2'-deoxyribonucleoside 5'-triphosphate = DNA(n+1) + diphosphate</text>
        <dbReference type="Rhea" id="RHEA:22508"/>
        <dbReference type="Rhea" id="RHEA-COMP:17339"/>
        <dbReference type="Rhea" id="RHEA-COMP:17340"/>
        <dbReference type="ChEBI" id="CHEBI:33019"/>
        <dbReference type="ChEBI" id="CHEBI:61560"/>
        <dbReference type="ChEBI" id="CHEBI:173112"/>
        <dbReference type="EC" id="2.7.7.7"/>
    </reaction>
</comment>
<dbReference type="EMBL" id="LAZR01036779">
    <property type="protein sequence ID" value="KKL23940.1"/>
    <property type="molecule type" value="Genomic_DNA"/>
</dbReference>
<reference evidence="12" key="1">
    <citation type="journal article" date="2015" name="Nature">
        <title>Complex archaea that bridge the gap between prokaryotes and eukaryotes.</title>
        <authorList>
            <person name="Spang A."/>
            <person name="Saw J.H."/>
            <person name="Jorgensen S.L."/>
            <person name="Zaremba-Niedzwiedzka K."/>
            <person name="Martijn J."/>
            <person name="Lind A.E."/>
            <person name="van Eijk R."/>
            <person name="Schleper C."/>
            <person name="Guy L."/>
            <person name="Ettema T.J."/>
        </authorList>
    </citation>
    <scope>NUCLEOTIDE SEQUENCE</scope>
</reference>
<sequence length="157" mass="17648">RPVQPDSRAKSIGQEQTFTLDVGEIDELRRVLLQQTQQVARRLRKHDLSARTVTLKLRYGDFTTISRSITLGEPTDVTETIWKAASDLLQQWASRSFHPLRLLGVTVTQLRPSAGGQMSLFEDADNKKLKKLDSAMDEIAERFGDSAVTRGDAKSHK</sequence>
<dbReference type="GO" id="GO:0005829">
    <property type="term" value="C:cytosol"/>
    <property type="evidence" value="ECO:0007669"/>
    <property type="project" value="TreeGrafter"/>
</dbReference>
<dbReference type="GO" id="GO:0006260">
    <property type="term" value="P:DNA replication"/>
    <property type="evidence" value="ECO:0007669"/>
    <property type="project" value="UniProtKB-KW"/>
</dbReference>
<comment type="caution">
    <text evidence="12">The sequence shown here is derived from an EMBL/GenBank/DDBJ whole genome shotgun (WGS) entry which is preliminary data.</text>
</comment>
<protein>
    <recommendedName>
        <fullName evidence="1">DNA-directed DNA polymerase</fullName>
        <ecNumber evidence="1">2.7.7.7</ecNumber>
    </recommendedName>
</protein>
<feature type="domain" description="DNA polymerase Y-family little finger" evidence="11">
    <location>
        <begin position="10"/>
        <end position="120"/>
    </location>
</feature>
<name>A0A0F9BPY6_9ZZZZ</name>
<dbReference type="GO" id="GO:0046872">
    <property type="term" value="F:metal ion binding"/>
    <property type="evidence" value="ECO:0007669"/>
    <property type="project" value="UniProtKB-KW"/>
</dbReference>
<keyword evidence="9" id="KW-0234">DNA repair</keyword>
<evidence type="ECO:0000256" key="8">
    <source>
        <dbReference type="ARBA" id="ARBA00022932"/>
    </source>
</evidence>
<evidence type="ECO:0000256" key="3">
    <source>
        <dbReference type="ARBA" id="ARBA00022695"/>
    </source>
</evidence>
<dbReference type="FunFam" id="3.30.1490.100:FF:000004">
    <property type="entry name" value="DNA polymerase IV"/>
    <property type="match status" value="1"/>
</dbReference>
<evidence type="ECO:0000256" key="4">
    <source>
        <dbReference type="ARBA" id="ARBA00022705"/>
    </source>
</evidence>
<keyword evidence="7" id="KW-0460">Magnesium</keyword>
<dbReference type="Pfam" id="PF11799">
    <property type="entry name" value="IMS_C"/>
    <property type="match status" value="1"/>
</dbReference>
<evidence type="ECO:0000256" key="6">
    <source>
        <dbReference type="ARBA" id="ARBA00022763"/>
    </source>
</evidence>
<keyword evidence="3" id="KW-0548">Nucleotidyltransferase</keyword>